<accession>A0ABT8L220</accession>
<protein>
    <recommendedName>
        <fullName evidence="3">Glycoside hydrolase family 42 N-terminal domain-containing protein</fullName>
    </recommendedName>
</protein>
<proteinExistence type="predicted"/>
<dbReference type="PROSITE" id="PS51257">
    <property type="entry name" value="PROKAR_LIPOPROTEIN"/>
    <property type="match status" value="1"/>
</dbReference>
<organism evidence="1 2">
    <name type="scientific">Agaribacillus aureus</name>
    <dbReference type="NCBI Taxonomy" id="3051825"/>
    <lineage>
        <taxon>Bacteria</taxon>
        <taxon>Pseudomonadati</taxon>
        <taxon>Bacteroidota</taxon>
        <taxon>Cytophagia</taxon>
        <taxon>Cytophagales</taxon>
        <taxon>Splendidivirgaceae</taxon>
        <taxon>Agaribacillus</taxon>
    </lineage>
</organism>
<evidence type="ECO:0000313" key="1">
    <source>
        <dbReference type="EMBL" id="MDN5210860.1"/>
    </source>
</evidence>
<reference evidence="1" key="1">
    <citation type="submission" date="2023-06" db="EMBL/GenBank/DDBJ databases">
        <title>Genomic of Agaribacillus aureum.</title>
        <authorList>
            <person name="Wang G."/>
        </authorList>
    </citation>
    <scope>NUCLEOTIDE SEQUENCE</scope>
    <source>
        <strain evidence="1">BMA12</strain>
    </source>
</reference>
<dbReference type="Proteomes" id="UP001172083">
    <property type="component" value="Unassembled WGS sequence"/>
</dbReference>
<dbReference type="RefSeq" id="WP_346756200.1">
    <property type="nucleotide sequence ID" value="NZ_JAUJEB010000001.1"/>
</dbReference>
<comment type="caution">
    <text evidence="1">The sequence shown here is derived from an EMBL/GenBank/DDBJ whole genome shotgun (WGS) entry which is preliminary data.</text>
</comment>
<name>A0ABT8L220_9BACT</name>
<keyword evidence="2" id="KW-1185">Reference proteome</keyword>
<dbReference type="EMBL" id="JAUJEB010000001">
    <property type="protein sequence ID" value="MDN5210860.1"/>
    <property type="molecule type" value="Genomic_DNA"/>
</dbReference>
<evidence type="ECO:0008006" key="3">
    <source>
        <dbReference type="Google" id="ProtNLM"/>
    </source>
</evidence>
<sequence length="750" mass="84824">MKTLRYITWGILPVLLGTVISCGNNKDFKVKTSNLEIAFNANGSIESASLQNGQILRKITGHSTLKGCQTVKVQASQLPDGGVTFVKTLLDTLNNNELQLTETFTPTANSIRWEVLIEDDAASWTTPIETLFKYPAAGNVTHWLPWADPRGDISNGGTDNALIANAILNSGDLDDFTSWADPLVTLPLADNKWHYGAPRYEYQNPGILYCPFQGDVISIPMLSFFEEDKDLGLSLVLSPEDLLLDIDLVTSKSGDIRFSRYNHRLGEGREIKFAMDIIAHPSDWRSSLEWVVDRYEGFFHPVNSLAREMGGTGAYSNSDVAFDVEKMKKMAFRVNWRAAFDFPYLGMYIPPVEQDEEWMGFIRQRNLGKITRKPSSIPLMNAYCKKMDDHGFFVLSYFNVTEFGTQIEYPRPESTRKTGEPLWKNSNDLLYEKFEDAMLFVPEAQKPVLDKGIYSARPGLPFWTWEKAVAMDPGVKSFQEFLVEQARRQIEALPNAYGICIDRMDWTRMYNHRTDDGVSWMGDQPVGSGYVSWNKIMDRLHPIFHENNKVIFVNNHVKRIEQLKYVDGIFDEFTYAGSSLNAIALLGNQKPVLGWISNDQQLLPDSDEVMQKYLYLGVFPMAPFPGNDHSIRPSELADKVYLDYGPLFNQLRGREWVLEPHVIAVTSGEARVNLFKTFDSYAVPVTYAKGSAPVEITLRKKELIKEGLVAKVFYPGEATPALISPEVVNGELKIKLPTKRNCAVVKIYLP</sequence>
<gene>
    <name evidence="1" type="ORF">QQ020_02335</name>
</gene>
<evidence type="ECO:0000313" key="2">
    <source>
        <dbReference type="Proteomes" id="UP001172083"/>
    </source>
</evidence>